<dbReference type="InterPro" id="IPR016169">
    <property type="entry name" value="FAD-bd_PCMH_sub2"/>
</dbReference>
<evidence type="ECO:0000256" key="1">
    <source>
        <dbReference type="ARBA" id="ARBA00001974"/>
    </source>
</evidence>
<accession>A0A437RSA2</accession>
<dbReference type="Gene3D" id="3.30.70.2740">
    <property type="match status" value="1"/>
</dbReference>
<keyword evidence="8" id="KW-1185">Reference proteome</keyword>
<sequence length="504" mass="53756">MNAPLAPNAVADVARSAERAARQQQVVAVLAPLLPAHALLWHHEDTVPYECDGLTAYRQLPLCVALPETEAQVAAVLKACHALSVPVVARGAGTGLSGGAMPHALGVTLSLAKFNKIVQIDRLARTATVQCGVRNLAISEAAVPLGLYYAPDPSSQIACTIGGNVAENSGGVHCLKYGLTLHNVLRVRGYTVQGEPVEFGSEALDTPGLDLLPLIVGSEGMLAVTTEVTVKLTPKPQLARCIMASFDDVRKAGDAVAAVIAAGIIPAGLEMMDKPMTAAVEDFVHAGYDLDAAAILLCESDGTPEEVAEEIDRMLDVLSGCGATRLEVSKDEAQRLKFWSGRKNAFPASGRISPDYMCMDSTIPRKRLADILLAIAEMEKKYGLACCNVFHAGDGNLHPLILFDANDPDQLHRCELFGADILETSVAMGGTVTGEHGVGVEKLSSMCVQFAPEEREQMFAVKRAFDPMQTLNPGKVIPTLQRCAEYGKMHVKKGLLPFPELERF</sequence>
<evidence type="ECO:0000256" key="3">
    <source>
        <dbReference type="ARBA" id="ARBA00022630"/>
    </source>
</evidence>
<dbReference type="RefSeq" id="WP_128227271.1">
    <property type="nucleotide sequence ID" value="NZ_SACR01000001.1"/>
</dbReference>
<keyword evidence="4" id="KW-0274">FAD</keyword>
<evidence type="ECO:0000256" key="5">
    <source>
        <dbReference type="ARBA" id="ARBA00023002"/>
    </source>
</evidence>
<dbReference type="Proteomes" id="UP000285575">
    <property type="component" value="Unassembled WGS sequence"/>
</dbReference>
<dbReference type="SUPFAM" id="SSF56176">
    <property type="entry name" value="FAD-binding/transporter-associated domain-like"/>
    <property type="match status" value="1"/>
</dbReference>
<name>A0A437RSA2_9BURK</name>
<dbReference type="GO" id="GO:0016491">
    <property type="term" value="F:oxidoreductase activity"/>
    <property type="evidence" value="ECO:0007669"/>
    <property type="project" value="UniProtKB-KW"/>
</dbReference>
<comment type="similarity">
    <text evidence="2">Belongs to the FAD-binding oxidoreductase/transferase type 4 family.</text>
</comment>
<dbReference type="Gene3D" id="3.30.465.10">
    <property type="match status" value="1"/>
</dbReference>
<dbReference type="PANTHER" id="PTHR42934">
    <property type="entry name" value="GLYCOLATE OXIDASE SUBUNIT GLCD"/>
    <property type="match status" value="1"/>
</dbReference>
<proteinExistence type="inferred from homology"/>
<dbReference type="InterPro" id="IPR036318">
    <property type="entry name" value="FAD-bd_PCMH-like_sf"/>
</dbReference>
<reference evidence="7 8" key="1">
    <citation type="submission" date="2019-01" db="EMBL/GenBank/DDBJ databases">
        <authorList>
            <person name="Chen W.-M."/>
        </authorList>
    </citation>
    <scope>NUCLEOTIDE SEQUENCE [LARGE SCALE GENOMIC DNA]</scope>
    <source>
        <strain evidence="7 8">KYPY4</strain>
    </source>
</reference>
<dbReference type="PANTHER" id="PTHR42934:SF1">
    <property type="entry name" value="GLYCOLATE OXIDASE SUBUNIT GLCD"/>
    <property type="match status" value="1"/>
</dbReference>
<dbReference type="InterPro" id="IPR006094">
    <property type="entry name" value="Oxid_FAD_bind_N"/>
</dbReference>
<keyword evidence="5" id="KW-0560">Oxidoreductase</keyword>
<dbReference type="Pfam" id="PF02913">
    <property type="entry name" value="FAD-oxidase_C"/>
    <property type="match status" value="1"/>
</dbReference>
<organism evidence="7 8">
    <name type="scientific">Rubrivivax rivuli</name>
    <dbReference type="NCBI Taxonomy" id="1862385"/>
    <lineage>
        <taxon>Bacteria</taxon>
        <taxon>Pseudomonadati</taxon>
        <taxon>Pseudomonadota</taxon>
        <taxon>Betaproteobacteria</taxon>
        <taxon>Burkholderiales</taxon>
        <taxon>Sphaerotilaceae</taxon>
        <taxon>Rubrivivax</taxon>
    </lineage>
</organism>
<dbReference type="InterPro" id="IPR051914">
    <property type="entry name" value="FAD-linked_OxidoTrans_Type4"/>
</dbReference>
<dbReference type="InterPro" id="IPR016171">
    <property type="entry name" value="Vanillyl_alc_oxidase_C-sub2"/>
</dbReference>
<evidence type="ECO:0000256" key="2">
    <source>
        <dbReference type="ARBA" id="ARBA00008000"/>
    </source>
</evidence>
<dbReference type="SUPFAM" id="SSF55103">
    <property type="entry name" value="FAD-linked oxidases, C-terminal domain"/>
    <property type="match status" value="1"/>
</dbReference>
<dbReference type="PROSITE" id="PS51387">
    <property type="entry name" value="FAD_PCMH"/>
    <property type="match status" value="1"/>
</dbReference>
<keyword evidence="3" id="KW-0285">Flavoprotein</keyword>
<dbReference type="InterPro" id="IPR004113">
    <property type="entry name" value="FAD-bd_oxidored_4_C"/>
</dbReference>
<dbReference type="FunFam" id="3.30.70.2740:FF:000001">
    <property type="entry name" value="D-lactate dehydrogenase mitochondrial"/>
    <property type="match status" value="1"/>
</dbReference>
<dbReference type="InterPro" id="IPR016164">
    <property type="entry name" value="FAD-linked_Oxase-like_C"/>
</dbReference>
<gene>
    <name evidence="7" type="ORF">EOE66_03520</name>
</gene>
<dbReference type="InterPro" id="IPR016166">
    <property type="entry name" value="FAD-bd_PCMH"/>
</dbReference>
<dbReference type="EMBL" id="SACR01000001">
    <property type="protein sequence ID" value="RVU49637.1"/>
    <property type="molecule type" value="Genomic_DNA"/>
</dbReference>
<evidence type="ECO:0000313" key="7">
    <source>
        <dbReference type="EMBL" id="RVU49637.1"/>
    </source>
</evidence>
<dbReference type="Gene3D" id="1.10.45.10">
    <property type="entry name" value="Vanillyl-alcohol Oxidase, Chain A, domain 4"/>
    <property type="match status" value="1"/>
</dbReference>
<comment type="caution">
    <text evidence="7">The sequence shown here is derived from an EMBL/GenBank/DDBJ whole genome shotgun (WGS) entry which is preliminary data.</text>
</comment>
<evidence type="ECO:0000259" key="6">
    <source>
        <dbReference type="PROSITE" id="PS51387"/>
    </source>
</evidence>
<evidence type="ECO:0000256" key="4">
    <source>
        <dbReference type="ARBA" id="ARBA00022827"/>
    </source>
</evidence>
<dbReference type="Pfam" id="PF01565">
    <property type="entry name" value="FAD_binding_4"/>
    <property type="match status" value="1"/>
</dbReference>
<comment type="cofactor">
    <cofactor evidence="1">
        <name>FAD</name>
        <dbReference type="ChEBI" id="CHEBI:57692"/>
    </cofactor>
</comment>
<feature type="domain" description="FAD-binding PCMH-type" evidence="6">
    <location>
        <begin position="57"/>
        <end position="235"/>
    </location>
</feature>
<evidence type="ECO:0000313" key="8">
    <source>
        <dbReference type="Proteomes" id="UP000285575"/>
    </source>
</evidence>
<dbReference type="GO" id="GO:0071949">
    <property type="term" value="F:FAD binding"/>
    <property type="evidence" value="ECO:0007669"/>
    <property type="project" value="InterPro"/>
</dbReference>
<dbReference type="OrthoDB" id="8522822at2"/>
<dbReference type="AlphaFoldDB" id="A0A437RSA2"/>
<protein>
    <submittedName>
        <fullName evidence="7">FAD-binding protein</fullName>
    </submittedName>
</protein>